<dbReference type="InterPro" id="IPR029066">
    <property type="entry name" value="PLP-binding_barrel"/>
</dbReference>
<dbReference type="Gene3D" id="2.40.37.10">
    <property type="entry name" value="Lyase, Ornithine Decarboxylase, Chain A, domain 1"/>
    <property type="match status" value="1"/>
</dbReference>
<keyword evidence="2 4" id="KW-0663">Pyridoxal phosphate</keyword>
<dbReference type="SMART" id="SM01005">
    <property type="entry name" value="Ala_racemase_C"/>
    <property type="match status" value="1"/>
</dbReference>
<dbReference type="OrthoDB" id="9813814at2"/>
<evidence type="ECO:0000256" key="6">
    <source>
        <dbReference type="SAM" id="MobiDB-lite"/>
    </source>
</evidence>
<dbReference type="NCBIfam" id="TIGR00492">
    <property type="entry name" value="alr"/>
    <property type="match status" value="1"/>
</dbReference>
<evidence type="ECO:0000256" key="1">
    <source>
        <dbReference type="ARBA" id="ARBA00001933"/>
    </source>
</evidence>
<feature type="binding site" evidence="5">
    <location>
        <position position="357"/>
    </location>
    <ligand>
        <name>substrate</name>
    </ligand>
</feature>
<sequence length="418" mass="43179">MVAARTQGPWGALGRTGDGRRGGGCRGCCGCRGRRSGEPRGERRGVTRPGAVIEVDLDAIRANLRRIRAEIGPGPELCPVLKADAYGHGLSLVLPVLMSEGVGSIGIASNREAAEARELGFAGRLLRVRAAAPQEAAEALRFGVEEWVGGFAQARALAELALAHGASVPVHLATNGPGISRECLDLGGEEGARELAAILALRGLQLRGVCAHFPCEEVADTEAGAAAFAADAETVLRALGPERAAAVQRHCATSFAALSVPGSRFDLVRIGAALYGDSSADAPWQRRAMRLLAPVTGVNRYPAGRSVSYDRTHVLERDTLIASVPIGYGDGVPRSLGGRGAVLVRGRRAPVVGAIAMNALSVDVTAIPGVQPGDEAVLLGRQGALEITGAEFERAAGDIAAVAYSAWGRIVPRVAVGA</sequence>
<dbReference type="Pfam" id="PF01168">
    <property type="entry name" value="Ala_racemase_N"/>
    <property type="match status" value="1"/>
</dbReference>
<evidence type="ECO:0000256" key="3">
    <source>
        <dbReference type="ARBA" id="ARBA00023235"/>
    </source>
</evidence>
<protein>
    <submittedName>
        <fullName evidence="8">Alanine racemase</fullName>
    </submittedName>
</protein>
<evidence type="ECO:0000256" key="5">
    <source>
        <dbReference type="PIRSR" id="PIRSR600821-52"/>
    </source>
</evidence>
<comment type="cofactor">
    <cofactor evidence="1 4">
        <name>pyridoxal 5'-phosphate</name>
        <dbReference type="ChEBI" id="CHEBI:597326"/>
    </cofactor>
</comment>
<dbReference type="Pfam" id="PF00842">
    <property type="entry name" value="Ala_racemase_C"/>
    <property type="match status" value="1"/>
</dbReference>
<feature type="modified residue" description="N6-(pyridoxal phosphate)lysine" evidence="4">
    <location>
        <position position="82"/>
    </location>
</feature>
<name>A0A2S9QS74_9MICO</name>
<evidence type="ECO:0000256" key="4">
    <source>
        <dbReference type="PIRSR" id="PIRSR600821-50"/>
    </source>
</evidence>
<evidence type="ECO:0000259" key="7">
    <source>
        <dbReference type="SMART" id="SM01005"/>
    </source>
</evidence>
<dbReference type="PANTHER" id="PTHR30511">
    <property type="entry name" value="ALANINE RACEMASE"/>
    <property type="match status" value="1"/>
</dbReference>
<gene>
    <name evidence="8" type="ORF">B4915_01915</name>
</gene>
<dbReference type="AlphaFoldDB" id="A0A2S9QS74"/>
<dbReference type="SUPFAM" id="SSF50621">
    <property type="entry name" value="Alanine racemase C-terminal domain-like"/>
    <property type="match status" value="1"/>
</dbReference>
<comment type="caution">
    <text evidence="8">The sequence shown here is derived from an EMBL/GenBank/DDBJ whole genome shotgun (WGS) entry which is preliminary data.</text>
</comment>
<evidence type="ECO:0000313" key="8">
    <source>
        <dbReference type="EMBL" id="PRI12447.1"/>
    </source>
</evidence>
<organism evidence="8 9">
    <name type="scientific">Leucobacter massiliensis</name>
    <dbReference type="NCBI Taxonomy" id="1686285"/>
    <lineage>
        <taxon>Bacteria</taxon>
        <taxon>Bacillati</taxon>
        <taxon>Actinomycetota</taxon>
        <taxon>Actinomycetes</taxon>
        <taxon>Micrococcales</taxon>
        <taxon>Microbacteriaceae</taxon>
        <taxon>Leucobacter</taxon>
    </lineage>
</organism>
<dbReference type="GO" id="GO:0030170">
    <property type="term" value="F:pyridoxal phosphate binding"/>
    <property type="evidence" value="ECO:0007669"/>
    <property type="project" value="TreeGrafter"/>
</dbReference>
<accession>A0A2S9QS74</accession>
<keyword evidence="9" id="KW-1185">Reference proteome</keyword>
<proteinExistence type="predicted"/>
<dbReference type="InterPro" id="IPR011079">
    <property type="entry name" value="Ala_racemase_C"/>
</dbReference>
<feature type="binding site" evidence="5">
    <location>
        <position position="181"/>
    </location>
    <ligand>
        <name>substrate</name>
    </ligand>
</feature>
<dbReference type="Proteomes" id="UP000238650">
    <property type="component" value="Unassembled WGS sequence"/>
</dbReference>
<feature type="domain" description="Alanine racemase C-terminal" evidence="7">
    <location>
        <begin position="288"/>
        <end position="416"/>
    </location>
</feature>
<dbReference type="PANTHER" id="PTHR30511:SF0">
    <property type="entry name" value="ALANINE RACEMASE, CATABOLIC-RELATED"/>
    <property type="match status" value="1"/>
</dbReference>
<keyword evidence="3" id="KW-0413">Isomerase</keyword>
<dbReference type="GO" id="GO:0030632">
    <property type="term" value="P:D-alanine biosynthetic process"/>
    <property type="evidence" value="ECO:0007669"/>
    <property type="project" value="TreeGrafter"/>
</dbReference>
<dbReference type="InterPro" id="IPR000821">
    <property type="entry name" value="Ala_racemase"/>
</dbReference>
<dbReference type="InterPro" id="IPR001608">
    <property type="entry name" value="Ala_racemase_N"/>
</dbReference>
<feature type="region of interest" description="Disordered" evidence="6">
    <location>
        <begin position="1"/>
        <end position="23"/>
    </location>
</feature>
<evidence type="ECO:0000313" key="9">
    <source>
        <dbReference type="Proteomes" id="UP000238650"/>
    </source>
</evidence>
<dbReference type="GO" id="GO:0005829">
    <property type="term" value="C:cytosol"/>
    <property type="evidence" value="ECO:0007669"/>
    <property type="project" value="TreeGrafter"/>
</dbReference>
<evidence type="ECO:0000256" key="2">
    <source>
        <dbReference type="ARBA" id="ARBA00022898"/>
    </source>
</evidence>
<dbReference type="SUPFAM" id="SSF51419">
    <property type="entry name" value="PLP-binding barrel"/>
    <property type="match status" value="1"/>
</dbReference>
<dbReference type="EMBL" id="MWZD01000012">
    <property type="protein sequence ID" value="PRI12447.1"/>
    <property type="molecule type" value="Genomic_DNA"/>
</dbReference>
<dbReference type="PRINTS" id="PR00992">
    <property type="entry name" value="ALARACEMASE"/>
</dbReference>
<reference evidence="8 9" key="1">
    <citation type="journal article" date="2017" name="New Microbes New Infect">
        <title>Genome sequence of 'Leucobacter massiliensis' sp. nov. isolated from human pharynx after travel to the 2014 Hajj.</title>
        <authorList>
            <person name="Leangapichart T."/>
            <person name="Gautret P."/>
            <person name="Nguyen T.T."/>
            <person name="Armstrong N."/>
            <person name="Rolain J.M."/>
        </authorList>
    </citation>
    <scope>NUCLEOTIDE SEQUENCE [LARGE SCALE GENOMIC DNA]</scope>
    <source>
        <strain evidence="8 9">122RC15</strain>
    </source>
</reference>
<dbReference type="GO" id="GO:0008784">
    <property type="term" value="F:alanine racemase activity"/>
    <property type="evidence" value="ECO:0007669"/>
    <property type="project" value="InterPro"/>
</dbReference>
<dbReference type="InterPro" id="IPR009006">
    <property type="entry name" value="Ala_racemase/Decarboxylase_C"/>
</dbReference>
<dbReference type="Gene3D" id="3.20.20.10">
    <property type="entry name" value="Alanine racemase"/>
    <property type="match status" value="1"/>
</dbReference>